<dbReference type="Gene3D" id="3.30.70.1450">
    <property type="entry name" value="Regulator of K+ conductance, C-terminal domain"/>
    <property type="match status" value="2"/>
</dbReference>
<dbReference type="NCBIfam" id="NF007041">
    <property type="entry name" value="PRK09496.3-4"/>
    <property type="match status" value="1"/>
</dbReference>
<sequence>MMNIIIVGAGKVGYAIAKNLSTGNDNVTIIDNKMTALERINNNLDVMCVKGNCTSLKVLNEAGIEEADLLISVTNSDELNMLCSLAGKKLGAKHTVARVRNPGYDEDITLLTEAVGIDLVINPEKAAAGEISKLIKYPSVCSIDNFANGRVNMVGFDITEDTGLENKKISELGYLRGNVLFCGIERNGEMIVPKGDYIFEKDDHVYVIGEHKDIQEIFKKFGKYRRKVRSSMIIGGGRIGYYLTKIVSEAGVHCKLIENDFNKCEELAELIPNSVIINGDGLDQELLLSESLEEADSFITLTGRDEDNLIASLFAAKNGVKNIITKVTRDNYNEIAKTIGINSTINPKSVTANKIIKYVRTLKNRKKCPIENVYKICNEKAEAIEFIVKENAQYINIKIKNLNFKYDSLIATIVRENKTIIPSGDDILKPGDRVVVVTKDTNLLSLSGIFVGGGKNNEL</sequence>
<evidence type="ECO:0000256" key="1">
    <source>
        <dbReference type="ARBA" id="ARBA00017378"/>
    </source>
</evidence>
<dbReference type="NCBIfam" id="NF007032">
    <property type="entry name" value="PRK09496.1-4"/>
    <property type="match status" value="1"/>
</dbReference>
<dbReference type="Proteomes" id="UP000238081">
    <property type="component" value="Unassembled WGS sequence"/>
</dbReference>
<keyword evidence="3" id="KW-0633">Potassium transport</keyword>
<evidence type="ECO:0000313" key="9">
    <source>
        <dbReference type="EMBL" id="PPV13009.1"/>
    </source>
</evidence>
<evidence type="ECO:0000313" key="10">
    <source>
        <dbReference type="EMBL" id="QMW90874.1"/>
    </source>
</evidence>
<organism evidence="9 11">
    <name type="scientific">Clostridium butyricum</name>
    <dbReference type="NCBI Taxonomy" id="1492"/>
    <lineage>
        <taxon>Bacteria</taxon>
        <taxon>Bacillati</taxon>
        <taxon>Bacillota</taxon>
        <taxon>Clostridia</taxon>
        <taxon>Eubacteriales</taxon>
        <taxon>Clostridiaceae</taxon>
        <taxon>Clostridium</taxon>
    </lineage>
</organism>
<evidence type="ECO:0000256" key="2">
    <source>
        <dbReference type="ARBA" id="ARBA00022448"/>
    </source>
</evidence>
<reference evidence="10 12" key="2">
    <citation type="submission" date="2019-05" db="EMBL/GenBank/DDBJ databases">
        <authorList>
            <person name="Schori C."/>
            <person name="Ahrens C."/>
        </authorList>
    </citation>
    <scope>NUCLEOTIDE SEQUENCE [LARGE SCALE GENOMIC DNA]</scope>
    <source>
        <strain evidence="10 12">DSM 10702</strain>
    </source>
</reference>
<dbReference type="Gene3D" id="3.40.50.720">
    <property type="entry name" value="NAD(P)-binding Rossmann-like Domain"/>
    <property type="match status" value="2"/>
</dbReference>
<dbReference type="NCBIfam" id="NF007039">
    <property type="entry name" value="PRK09496.3-2"/>
    <property type="match status" value="1"/>
</dbReference>
<feature type="domain" description="RCK N-terminal" evidence="7">
    <location>
        <begin position="1"/>
        <end position="121"/>
    </location>
</feature>
<evidence type="ECO:0000259" key="8">
    <source>
        <dbReference type="PROSITE" id="PS51202"/>
    </source>
</evidence>
<dbReference type="PROSITE" id="PS51201">
    <property type="entry name" value="RCK_N"/>
    <property type="match status" value="2"/>
</dbReference>
<dbReference type="InterPro" id="IPR006036">
    <property type="entry name" value="K_uptake_TrkA"/>
</dbReference>
<dbReference type="RefSeq" id="WP_002580015.1">
    <property type="nucleotide sequence ID" value="NZ_AP019716.1"/>
</dbReference>
<dbReference type="PANTHER" id="PTHR43833">
    <property type="entry name" value="POTASSIUM CHANNEL PROTEIN 2-RELATED-RELATED"/>
    <property type="match status" value="1"/>
</dbReference>
<dbReference type="KEGG" id="cbut:ATN24_09480"/>
<evidence type="ECO:0000259" key="7">
    <source>
        <dbReference type="PROSITE" id="PS51201"/>
    </source>
</evidence>
<keyword evidence="4" id="KW-0630">Potassium</keyword>
<dbReference type="InterPro" id="IPR003148">
    <property type="entry name" value="RCK_N"/>
</dbReference>
<dbReference type="GO" id="GO:0005886">
    <property type="term" value="C:plasma membrane"/>
    <property type="evidence" value="ECO:0007669"/>
    <property type="project" value="InterPro"/>
</dbReference>
<dbReference type="InterPro" id="IPR006037">
    <property type="entry name" value="RCK_C"/>
</dbReference>
<dbReference type="AlphaFoldDB" id="A0A0A6SKH7"/>
<dbReference type="Pfam" id="PF02080">
    <property type="entry name" value="TrkA_C"/>
    <property type="match status" value="2"/>
</dbReference>
<keyword evidence="2" id="KW-0813">Transport</keyword>
<gene>
    <name evidence="10" type="primary">trkA</name>
    <name evidence="9" type="ORF">AWN73_04425</name>
    <name evidence="10" type="ORF">FF104_07835</name>
</gene>
<reference evidence="9 11" key="1">
    <citation type="submission" date="2016-01" db="EMBL/GenBank/DDBJ databases">
        <title>Characterization of the Clostridium difficile lineages that are prevalent in Hong Kong and China.</title>
        <authorList>
            <person name="Kwok J.S.-L."/>
            <person name="Lam W.-Y."/>
            <person name="Ip M."/>
            <person name="Chan T.-F."/>
            <person name="Hawkey P.M."/>
            <person name="Tsui S.K.-W."/>
        </authorList>
    </citation>
    <scope>NUCLEOTIDE SEQUENCE [LARGE SCALE GENOMIC DNA]</scope>
    <source>
        <strain evidence="9 11">300064</strain>
    </source>
</reference>
<dbReference type="Pfam" id="PF02254">
    <property type="entry name" value="TrkA_N"/>
    <property type="match status" value="2"/>
</dbReference>
<dbReference type="GO" id="GO:0015079">
    <property type="term" value="F:potassium ion transmembrane transporter activity"/>
    <property type="evidence" value="ECO:0007669"/>
    <property type="project" value="InterPro"/>
</dbReference>
<accession>A0A0A6SKH7</accession>
<dbReference type="GeneID" id="92944066"/>
<dbReference type="PANTHER" id="PTHR43833:SF5">
    <property type="entry name" value="TRK SYSTEM POTASSIUM UPTAKE PROTEIN TRKA"/>
    <property type="match status" value="1"/>
</dbReference>
<evidence type="ECO:0000313" key="12">
    <source>
        <dbReference type="Proteomes" id="UP000515243"/>
    </source>
</evidence>
<dbReference type="InterPro" id="IPR050721">
    <property type="entry name" value="Trk_Ktr_HKT_K-transport"/>
</dbReference>
<evidence type="ECO:0000256" key="5">
    <source>
        <dbReference type="ARBA" id="ARBA00023027"/>
    </source>
</evidence>
<dbReference type="PRINTS" id="PR00335">
    <property type="entry name" value="KUPTAKETRKA"/>
</dbReference>
<dbReference type="NCBIfam" id="NF007033">
    <property type="entry name" value="PRK09496.1-5"/>
    <property type="match status" value="1"/>
</dbReference>
<dbReference type="InterPro" id="IPR036721">
    <property type="entry name" value="RCK_C_sf"/>
</dbReference>
<keyword evidence="6" id="KW-0406">Ion transport</keyword>
<protein>
    <recommendedName>
        <fullName evidence="1">Trk system potassium uptake protein TrkA</fullName>
    </recommendedName>
</protein>
<evidence type="ECO:0000313" key="11">
    <source>
        <dbReference type="Proteomes" id="UP000238081"/>
    </source>
</evidence>
<dbReference type="PROSITE" id="PS51202">
    <property type="entry name" value="RCK_C"/>
    <property type="match status" value="2"/>
</dbReference>
<evidence type="ECO:0000256" key="4">
    <source>
        <dbReference type="ARBA" id="ARBA00022958"/>
    </source>
</evidence>
<feature type="domain" description="RCK C-terminal" evidence="8">
    <location>
        <begin position="371"/>
        <end position="452"/>
    </location>
</feature>
<dbReference type="InterPro" id="IPR036291">
    <property type="entry name" value="NAD(P)-bd_dom_sf"/>
</dbReference>
<dbReference type="EMBL" id="LRDH01000129">
    <property type="protein sequence ID" value="PPV13009.1"/>
    <property type="molecule type" value="Genomic_DNA"/>
</dbReference>
<dbReference type="EMBL" id="CP040626">
    <property type="protein sequence ID" value="QMW90874.1"/>
    <property type="molecule type" value="Genomic_DNA"/>
</dbReference>
<dbReference type="SUPFAM" id="SSF116726">
    <property type="entry name" value="TrkA C-terminal domain-like"/>
    <property type="match status" value="2"/>
</dbReference>
<feature type="domain" description="RCK N-terminal" evidence="7">
    <location>
        <begin position="228"/>
        <end position="346"/>
    </location>
</feature>
<dbReference type="OrthoDB" id="9775180at2"/>
<name>A0A0A6SKH7_CLOBU</name>
<dbReference type="Proteomes" id="UP000515243">
    <property type="component" value="Chromosome 1"/>
</dbReference>
<proteinExistence type="predicted"/>
<feature type="domain" description="RCK C-terminal" evidence="8">
    <location>
        <begin position="141"/>
        <end position="223"/>
    </location>
</feature>
<dbReference type="SUPFAM" id="SSF51735">
    <property type="entry name" value="NAD(P)-binding Rossmann-fold domains"/>
    <property type="match status" value="2"/>
</dbReference>
<evidence type="ECO:0000256" key="6">
    <source>
        <dbReference type="ARBA" id="ARBA00023065"/>
    </source>
</evidence>
<evidence type="ECO:0000256" key="3">
    <source>
        <dbReference type="ARBA" id="ARBA00022538"/>
    </source>
</evidence>
<keyword evidence="5" id="KW-0520">NAD</keyword>
<dbReference type="NCBIfam" id="NF007031">
    <property type="entry name" value="PRK09496.1-2"/>
    <property type="match status" value="1"/>
</dbReference>